<evidence type="ECO:0000256" key="2">
    <source>
        <dbReference type="SAM" id="Phobius"/>
    </source>
</evidence>
<feature type="region of interest" description="Disordered" evidence="1">
    <location>
        <begin position="1"/>
        <end position="22"/>
    </location>
</feature>
<comment type="caution">
    <text evidence="3">The sequence shown here is derived from an EMBL/GenBank/DDBJ whole genome shotgun (WGS) entry which is preliminary data.</text>
</comment>
<evidence type="ECO:0000256" key="1">
    <source>
        <dbReference type="SAM" id="MobiDB-lite"/>
    </source>
</evidence>
<name>A0AAD5JN28_9FUNG</name>
<feature type="transmembrane region" description="Helical" evidence="2">
    <location>
        <begin position="78"/>
        <end position="100"/>
    </location>
</feature>
<keyword evidence="2" id="KW-0812">Transmembrane</keyword>
<protein>
    <submittedName>
        <fullName evidence="3">Uncharacterized protein</fullName>
    </submittedName>
</protein>
<organism evidence="3 4">
    <name type="scientific">Phascolomyces articulosus</name>
    <dbReference type="NCBI Taxonomy" id="60185"/>
    <lineage>
        <taxon>Eukaryota</taxon>
        <taxon>Fungi</taxon>
        <taxon>Fungi incertae sedis</taxon>
        <taxon>Mucoromycota</taxon>
        <taxon>Mucoromycotina</taxon>
        <taxon>Mucoromycetes</taxon>
        <taxon>Mucorales</taxon>
        <taxon>Lichtheimiaceae</taxon>
        <taxon>Phascolomyces</taxon>
    </lineage>
</organism>
<reference evidence="3" key="1">
    <citation type="journal article" date="2022" name="IScience">
        <title>Evolution of zygomycete secretomes and the origins of terrestrial fungal ecologies.</title>
        <authorList>
            <person name="Chang Y."/>
            <person name="Wang Y."/>
            <person name="Mondo S."/>
            <person name="Ahrendt S."/>
            <person name="Andreopoulos W."/>
            <person name="Barry K."/>
            <person name="Beard J."/>
            <person name="Benny G.L."/>
            <person name="Blankenship S."/>
            <person name="Bonito G."/>
            <person name="Cuomo C."/>
            <person name="Desiro A."/>
            <person name="Gervers K.A."/>
            <person name="Hundley H."/>
            <person name="Kuo A."/>
            <person name="LaButti K."/>
            <person name="Lang B.F."/>
            <person name="Lipzen A."/>
            <person name="O'Donnell K."/>
            <person name="Pangilinan J."/>
            <person name="Reynolds N."/>
            <person name="Sandor L."/>
            <person name="Smith M.E."/>
            <person name="Tsang A."/>
            <person name="Grigoriev I.V."/>
            <person name="Stajich J.E."/>
            <person name="Spatafora J.W."/>
        </authorList>
    </citation>
    <scope>NUCLEOTIDE SEQUENCE</scope>
    <source>
        <strain evidence="3">RSA 2281</strain>
    </source>
</reference>
<feature type="compositionally biased region" description="Polar residues" evidence="1">
    <location>
        <begin position="13"/>
        <end position="22"/>
    </location>
</feature>
<dbReference type="AlphaFoldDB" id="A0AAD5JN28"/>
<accession>A0AAD5JN28</accession>
<sequence>MSTSRQPSPSPSTGDNNSNDNQYFRFEGTVYINPDGTQPTDNHASSRYQQQQPPSAIYQQASYVPRLFENCSISIMEFFGIVFVVLLSSSFIINVFLGFFNYQQQLTNSSVDITGMGNAIRQELRDLFLQSYVPSTENVQNSPSAGNNDFSYSTFDNNDNDNDSIFWAKPTTTDKAKRSKTSSNKGYKVTSGVAAAYSEEADEAPRQQRIQPFASNIEEGDHVNNDSQQDEFWIEVLANSIKSVRQHLDTKGEIIKKLFQQHTDLEDTYEQVEEVLKQTVVEEDDFSRSLAIFRLSVKVRNLAGNTLALTLPYVRLNQEVDRLTNIVAMKA</sequence>
<evidence type="ECO:0000313" key="3">
    <source>
        <dbReference type="EMBL" id="KAI9246720.1"/>
    </source>
</evidence>
<dbReference type="EMBL" id="JAIXMP010000045">
    <property type="protein sequence ID" value="KAI9246720.1"/>
    <property type="molecule type" value="Genomic_DNA"/>
</dbReference>
<dbReference type="Proteomes" id="UP001209540">
    <property type="component" value="Unassembled WGS sequence"/>
</dbReference>
<proteinExistence type="predicted"/>
<gene>
    <name evidence="3" type="ORF">BDA99DRAFT_565429</name>
</gene>
<keyword evidence="2" id="KW-0472">Membrane</keyword>
<keyword evidence="2" id="KW-1133">Transmembrane helix</keyword>
<evidence type="ECO:0000313" key="4">
    <source>
        <dbReference type="Proteomes" id="UP001209540"/>
    </source>
</evidence>
<reference evidence="3" key="2">
    <citation type="submission" date="2023-02" db="EMBL/GenBank/DDBJ databases">
        <authorList>
            <consortium name="DOE Joint Genome Institute"/>
            <person name="Mondo S.J."/>
            <person name="Chang Y."/>
            <person name="Wang Y."/>
            <person name="Ahrendt S."/>
            <person name="Andreopoulos W."/>
            <person name="Barry K."/>
            <person name="Beard J."/>
            <person name="Benny G.L."/>
            <person name="Blankenship S."/>
            <person name="Bonito G."/>
            <person name="Cuomo C."/>
            <person name="Desiro A."/>
            <person name="Gervers K.A."/>
            <person name="Hundley H."/>
            <person name="Kuo A."/>
            <person name="LaButti K."/>
            <person name="Lang B.F."/>
            <person name="Lipzen A."/>
            <person name="O'Donnell K."/>
            <person name="Pangilinan J."/>
            <person name="Reynolds N."/>
            <person name="Sandor L."/>
            <person name="Smith M.W."/>
            <person name="Tsang A."/>
            <person name="Grigoriev I.V."/>
            <person name="Stajich J.E."/>
            <person name="Spatafora J.W."/>
        </authorList>
    </citation>
    <scope>NUCLEOTIDE SEQUENCE</scope>
    <source>
        <strain evidence="3">RSA 2281</strain>
    </source>
</reference>
<keyword evidence="4" id="KW-1185">Reference proteome</keyword>